<keyword evidence="1" id="KW-0812">Transmembrane</keyword>
<sequence>MEKEKSSKNYTIIGIIIAIVFIIGIGFAMNINYSNKEVKLTNQFNMEMKNREATFDNMFKVVNQTAQVAEKYKESFKDIYVHITSERYSKDDGVLMKWIQESNPNFDSKLYDKLASEIEIKRQEFLMVQRKLMDIENQHNNLLDMIPSSWFLSGKQRLEYKVISSTRSKQVMETGVEDDIDLFN</sequence>
<keyword evidence="1" id="KW-0472">Membrane</keyword>
<evidence type="ECO:0000256" key="1">
    <source>
        <dbReference type="SAM" id="Phobius"/>
    </source>
</evidence>
<dbReference type="EMBL" id="BK032510">
    <property type="protein sequence ID" value="DAF43802.1"/>
    <property type="molecule type" value="Genomic_DNA"/>
</dbReference>
<name>A0A8S5RZJ7_9CAUD</name>
<feature type="transmembrane region" description="Helical" evidence="1">
    <location>
        <begin position="12"/>
        <end position="33"/>
    </location>
</feature>
<reference evidence="2" key="1">
    <citation type="journal article" date="2021" name="Proc. Natl. Acad. Sci. U.S.A.">
        <title>A Catalog of Tens of Thousands of Viruses from Human Metagenomes Reveals Hidden Associations with Chronic Diseases.</title>
        <authorList>
            <person name="Tisza M.J."/>
            <person name="Buck C.B."/>
        </authorList>
    </citation>
    <scope>NUCLEOTIDE SEQUENCE</scope>
    <source>
        <strain evidence="2">CtNQV2</strain>
    </source>
</reference>
<accession>A0A8S5RZJ7</accession>
<proteinExistence type="predicted"/>
<keyword evidence="1" id="KW-1133">Transmembrane helix</keyword>
<protein>
    <submittedName>
        <fullName evidence="2">Uncharacterized protein</fullName>
    </submittedName>
</protein>
<evidence type="ECO:0000313" key="2">
    <source>
        <dbReference type="EMBL" id="DAF43802.1"/>
    </source>
</evidence>
<organism evidence="2">
    <name type="scientific">Myoviridae sp. ctNQV2</name>
    <dbReference type="NCBI Taxonomy" id="2827683"/>
    <lineage>
        <taxon>Viruses</taxon>
        <taxon>Duplodnaviria</taxon>
        <taxon>Heunggongvirae</taxon>
        <taxon>Uroviricota</taxon>
        <taxon>Caudoviricetes</taxon>
    </lineage>
</organism>